<accession>A0A1T5HXH7</accession>
<dbReference type="InterPro" id="IPR006441">
    <property type="entry name" value="Phage_P2_GpN"/>
</dbReference>
<evidence type="ECO:0000313" key="1">
    <source>
        <dbReference type="EMBL" id="SKC31453.1"/>
    </source>
</evidence>
<dbReference type="AlphaFoldDB" id="A0A1T5HXH7"/>
<reference evidence="1 2" key="1">
    <citation type="submission" date="2017-02" db="EMBL/GenBank/DDBJ databases">
        <authorList>
            <person name="Peterson S.W."/>
        </authorList>
    </citation>
    <scope>NUCLEOTIDE SEQUENCE [LARGE SCALE GENOMIC DNA]</scope>
    <source>
        <strain evidence="2">type strain: NCCB 100098</strain>
    </source>
</reference>
<proteinExistence type="predicted"/>
<dbReference type="EMBL" id="FUZI01000001">
    <property type="protein sequence ID" value="SKC31453.1"/>
    <property type="molecule type" value="Genomic_DNA"/>
</dbReference>
<sequence length="337" mass="37090">MGLNVLATKYVEEFATELAKQYGISDPSKQFAITGPKETQLRKALLESVDFLKAITTQDVDQIKGQVVDVGINTLRTGRKSSGRFKSTVGVDGNEYELIKTDSCAALPWSLLCVWANAGSAGEFMRLINETSNQSFALDMIRIGFNGVSVSEDTDPKAHPLGEDVNKGWQQLVKEKHPKQVIEVDVYLDPTNGTYKSLDAMASDLIHSCIDPSFQNDPRLVVYVGSDLVAAEQQRLLNAATTPTEKNAAQQLANTIAGRRALTPPFFPSKRMTVTIPKNLIINTQKGTRKRKAQDVEDREAFESTYWRMEGYAVAEPKAYASFDEAHVTIGPKPAEG</sequence>
<dbReference type="NCBIfam" id="TIGR01551">
    <property type="entry name" value="major_capsid_P2"/>
    <property type="match status" value="1"/>
</dbReference>
<name>A0A1T5HXH7_9GAMM</name>
<dbReference type="RefSeq" id="WP_065167598.1">
    <property type="nucleotide sequence ID" value="NZ_FUZI01000001.1"/>
</dbReference>
<dbReference type="Proteomes" id="UP000189966">
    <property type="component" value="Unassembled WGS sequence"/>
</dbReference>
<dbReference type="OrthoDB" id="5464529at2"/>
<organism evidence="1 2">
    <name type="scientific">Photobacterium piscicola</name>
    <dbReference type="NCBI Taxonomy" id="1378299"/>
    <lineage>
        <taxon>Bacteria</taxon>
        <taxon>Pseudomonadati</taxon>
        <taxon>Pseudomonadota</taxon>
        <taxon>Gammaproteobacteria</taxon>
        <taxon>Vibrionales</taxon>
        <taxon>Vibrionaceae</taxon>
        <taxon>Photobacterium</taxon>
    </lineage>
</organism>
<dbReference type="Pfam" id="PF05125">
    <property type="entry name" value="Phage_cap_P2"/>
    <property type="match status" value="1"/>
</dbReference>
<evidence type="ECO:0000313" key="2">
    <source>
        <dbReference type="Proteomes" id="UP000189966"/>
    </source>
</evidence>
<protein>
    <submittedName>
        <fullName evidence="1">Phage major capsid protein, P2 family</fullName>
    </submittedName>
</protein>
<gene>
    <name evidence="1" type="ORF">CZ809_00931</name>
</gene>